<keyword evidence="3" id="KW-0731">Sigma factor</keyword>
<dbReference type="Gene3D" id="1.10.1740.10">
    <property type="match status" value="1"/>
</dbReference>
<dbReference type="InterPro" id="IPR036388">
    <property type="entry name" value="WH-like_DNA-bd_sf"/>
</dbReference>
<protein>
    <submittedName>
        <fullName evidence="7">RNA polymerase sigma factor</fullName>
    </submittedName>
</protein>
<dbReference type="InterPro" id="IPR013325">
    <property type="entry name" value="RNA_pol_sigma_r2"/>
</dbReference>
<dbReference type="RefSeq" id="WP_136959998.1">
    <property type="nucleotide sequence ID" value="NZ_CP039690.1"/>
</dbReference>
<keyword evidence="4" id="KW-0804">Transcription</keyword>
<dbReference type="InterPro" id="IPR013324">
    <property type="entry name" value="RNA_pol_sigma_r3/r4-like"/>
</dbReference>
<proteinExistence type="inferred from homology"/>
<dbReference type="CDD" id="cd06171">
    <property type="entry name" value="Sigma70_r4"/>
    <property type="match status" value="1"/>
</dbReference>
<evidence type="ECO:0000313" key="7">
    <source>
        <dbReference type="EMBL" id="QCI64545.1"/>
    </source>
</evidence>
<reference evidence="7 8" key="1">
    <citation type="submission" date="2019-04" db="EMBL/GenBank/DDBJ databases">
        <title>Phreatobacter aquaticus sp. nov.</title>
        <authorList>
            <person name="Choi A."/>
        </authorList>
    </citation>
    <scope>NUCLEOTIDE SEQUENCE [LARGE SCALE GENOMIC DNA]</scope>
    <source>
        <strain evidence="7 8">KCTC 52518</strain>
    </source>
</reference>
<evidence type="ECO:0000256" key="4">
    <source>
        <dbReference type="ARBA" id="ARBA00023163"/>
    </source>
</evidence>
<accession>A0A4D7AYS3</accession>
<dbReference type="SUPFAM" id="SSF88659">
    <property type="entry name" value="Sigma3 and sigma4 domains of RNA polymerase sigma factors"/>
    <property type="match status" value="1"/>
</dbReference>
<evidence type="ECO:0000256" key="2">
    <source>
        <dbReference type="ARBA" id="ARBA00023015"/>
    </source>
</evidence>
<feature type="domain" description="RNA polymerase sigma factor 70 region 4 type 2" evidence="6">
    <location>
        <begin position="120"/>
        <end position="172"/>
    </location>
</feature>
<dbReference type="GO" id="GO:0003677">
    <property type="term" value="F:DNA binding"/>
    <property type="evidence" value="ECO:0007669"/>
    <property type="project" value="InterPro"/>
</dbReference>
<dbReference type="AlphaFoldDB" id="A0A4D7AYS3"/>
<evidence type="ECO:0000313" key="8">
    <source>
        <dbReference type="Proteomes" id="UP000298781"/>
    </source>
</evidence>
<dbReference type="EMBL" id="CP039690">
    <property type="protein sequence ID" value="QCI64545.1"/>
    <property type="molecule type" value="Genomic_DNA"/>
</dbReference>
<evidence type="ECO:0000259" key="6">
    <source>
        <dbReference type="Pfam" id="PF08281"/>
    </source>
</evidence>
<evidence type="ECO:0000259" key="5">
    <source>
        <dbReference type="Pfam" id="PF04542"/>
    </source>
</evidence>
<dbReference type="GO" id="GO:0006352">
    <property type="term" value="P:DNA-templated transcription initiation"/>
    <property type="evidence" value="ECO:0007669"/>
    <property type="project" value="InterPro"/>
</dbReference>
<dbReference type="KEGG" id="pstg:E8M01_10070"/>
<sequence>MTTVSTDVVRGTADLDALFRTYHQDLTRFARARLRDREAAADVVQDTFLRYLAHQTTGDHSLSPVSSRFFLWRIASNLIIDMVRRDRRRGAFASIDGLAHELVDPAPAADRRLMAREEFRAIKQALDELPPKARAALLLSRVEGLSHAEIADRLGVSASMVTKYIMTALRHCLKRMAVLDL</sequence>
<feature type="domain" description="RNA polymerase sigma-70 region 2" evidence="5">
    <location>
        <begin position="18"/>
        <end position="89"/>
    </location>
</feature>
<dbReference type="Pfam" id="PF04542">
    <property type="entry name" value="Sigma70_r2"/>
    <property type="match status" value="1"/>
</dbReference>
<dbReference type="PANTHER" id="PTHR43133">
    <property type="entry name" value="RNA POLYMERASE ECF-TYPE SIGMA FACTO"/>
    <property type="match status" value="1"/>
</dbReference>
<dbReference type="OrthoDB" id="9794372at2"/>
<dbReference type="Proteomes" id="UP000298781">
    <property type="component" value="Chromosome"/>
</dbReference>
<evidence type="ECO:0000256" key="1">
    <source>
        <dbReference type="ARBA" id="ARBA00010641"/>
    </source>
</evidence>
<keyword evidence="2" id="KW-0805">Transcription regulation</keyword>
<dbReference type="InterPro" id="IPR014284">
    <property type="entry name" value="RNA_pol_sigma-70_dom"/>
</dbReference>
<organism evidence="7 8">
    <name type="scientific">Phreatobacter stygius</name>
    <dbReference type="NCBI Taxonomy" id="1940610"/>
    <lineage>
        <taxon>Bacteria</taxon>
        <taxon>Pseudomonadati</taxon>
        <taxon>Pseudomonadota</taxon>
        <taxon>Alphaproteobacteria</taxon>
        <taxon>Hyphomicrobiales</taxon>
        <taxon>Phreatobacteraceae</taxon>
        <taxon>Phreatobacter</taxon>
    </lineage>
</organism>
<dbReference type="GO" id="GO:0016987">
    <property type="term" value="F:sigma factor activity"/>
    <property type="evidence" value="ECO:0007669"/>
    <property type="project" value="UniProtKB-KW"/>
</dbReference>
<dbReference type="NCBIfam" id="TIGR02937">
    <property type="entry name" value="sigma70-ECF"/>
    <property type="match status" value="1"/>
</dbReference>
<dbReference type="Pfam" id="PF08281">
    <property type="entry name" value="Sigma70_r4_2"/>
    <property type="match status" value="1"/>
</dbReference>
<dbReference type="Gene3D" id="1.10.10.10">
    <property type="entry name" value="Winged helix-like DNA-binding domain superfamily/Winged helix DNA-binding domain"/>
    <property type="match status" value="1"/>
</dbReference>
<dbReference type="InterPro" id="IPR007627">
    <property type="entry name" value="RNA_pol_sigma70_r2"/>
</dbReference>
<dbReference type="InterPro" id="IPR013249">
    <property type="entry name" value="RNA_pol_sigma70_r4_t2"/>
</dbReference>
<dbReference type="PANTHER" id="PTHR43133:SF63">
    <property type="entry name" value="RNA POLYMERASE SIGMA FACTOR FECI-RELATED"/>
    <property type="match status" value="1"/>
</dbReference>
<dbReference type="InterPro" id="IPR039425">
    <property type="entry name" value="RNA_pol_sigma-70-like"/>
</dbReference>
<evidence type="ECO:0000256" key="3">
    <source>
        <dbReference type="ARBA" id="ARBA00023082"/>
    </source>
</evidence>
<dbReference type="SUPFAM" id="SSF88946">
    <property type="entry name" value="Sigma2 domain of RNA polymerase sigma factors"/>
    <property type="match status" value="1"/>
</dbReference>
<comment type="similarity">
    <text evidence="1">Belongs to the sigma-70 factor family. ECF subfamily.</text>
</comment>
<keyword evidence="8" id="KW-1185">Reference proteome</keyword>
<name>A0A4D7AYS3_9HYPH</name>
<gene>
    <name evidence="7" type="ORF">E8M01_10070</name>
</gene>